<dbReference type="STRING" id="240427.AYR62_09840"/>
<dbReference type="EMBL" id="CP014924">
    <property type="protein sequence ID" value="ANZ67182.1"/>
    <property type="molecule type" value="Genomic_DNA"/>
</dbReference>
<sequence>MAFLSELGYMQLPVFRNAFRLKDREPEERPDFGLSVRVGLHAAFCFPKRVSAEGQRTTKKDLNLAFLSELGYMQLSVFRNAFRLKDREPRRKT</sequence>
<evidence type="ECO:0000313" key="1">
    <source>
        <dbReference type="EMBL" id="ANZ67182.1"/>
    </source>
</evidence>
<accession>A0A1B2IYQ7</accession>
<dbReference type="Proteomes" id="UP000093267">
    <property type="component" value="Chromosome"/>
</dbReference>
<evidence type="ECO:0000313" key="2">
    <source>
        <dbReference type="Proteomes" id="UP000093267"/>
    </source>
</evidence>
<dbReference type="AlphaFoldDB" id="A0A1B2IYQ7"/>
<gene>
    <name evidence="1" type="ORF">AYR63_08535</name>
</gene>
<proteinExistence type="predicted"/>
<organism evidence="1 2">
    <name type="scientific">Secundilactobacillus paracollinoides</name>
    <dbReference type="NCBI Taxonomy" id="240427"/>
    <lineage>
        <taxon>Bacteria</taxon>
        <taxon>Bacillati</taxon>
        <taxon>Bacillota</taxon>
        <taxon>Bacilli</taxon>
        <taxon>Lactobacillales</taxon>
        <taxon>Lactobacillaceae</taxon>
        <taxon>Secundilactobacillus</taxon>
    </lineage>
</organism>
<keyword evidence="2" id="KW-1185">Reference proteome</keyword>
<reference evidence="1 2" key="1">
    <citation type="submission" date="2016-03" db="EMBL/GenBank/DDBJ databases">
        <title>Pediococcus and Lactobacillus from brewery environment - whole genome sequencing and assembly.</title>
        <authorList>
            <person name="Behr J."/>
            <person name="Geissler A.J."/>
            <person name="Vogel R.F."/>
        </authorList>
    </citation>
    <scope>NUCLEOTIDE SEQUENCE [LARGE SCALE GENOMIC DNA]</scope>
    <source>
        <strain evidence="1 2">TMW 1.1995</strain>
    </source>
</reference>
<protein>
    <submittedName>
        <fullName evidence="1">Uncharacterized protein</fullName>
    </submittedName>
</protein>
<name>A0A1B2IYQ7_9LACO</name>